<dbReference type="PANTHER" id="PTHR47083">
    <property type="entry name" value="TESTIS-EXPRESSED PROTEIN 11"/>
    <property type="match status" value="1"/>
</dbReference>
<dbReference type="InterPro" id="IPR042861">
    <property type="entry name" value="TEX11"/>
</dbReference>
<evidence type="ECO:0000313" key="2">
    <source>
        <dbReference type="EMBL" id="CAE0748171.1"/>
    </source>
</evidence>
<evidence type="ECO:0000256" key="1">
    <source>
        <dbReference type="SAM" id="MobiDB-lite"/>
    </source>
</evidence>
<evidence type="ECO:0008006" key="3">
    <source>
        <dbReference type="Google" id="ProtNLM"/>
    </source>
</evidence>
<protein>
    <recommendedName>
        <fullName evidence="3">Protein ZIP4 homolog</fullName>
    </recommendedName>
</protein>
<organism evidence="2">
    <name type="scientific">Chrysotila carterae</name>
    <name type="common">Marine alga</name>
    <name type="synonym">Syracosphaera carterae</name>
    <dbReference type="NCBI Taxonomy" id="13221"/>
    <lineage>
        <taxon>Eukaryota</taxon>
        <taxon>Haptista</taxon>
        <taxon>Haptophyta</taxon>
        <taxon>Prymnesiophyceae</taxon>
        <taxon>Isochrysidales</taxon>
        <taxon>Isochrysidaceae</taxon>
        <taxon>Chrysotila</taxon>
    </lineage>
</organism>
<feature type="region of interest" description="Disordered" evidence="1">
    <location>
        <begin position="1069"/>
        <end position="1106"/>
    </location>
</feature>
<dbReference type="PANTHER" id="PTHR47083:SF1">
    <property type="entry name" value="TESTIS-EXPRESSED PROTEIN 11"/>
    <property type="match status" value="1"/>
</dbReference>
<accession>A0A7S4AYM5</accession>
<dbReference type="EMBL" id="HBIZ01001328">
    <property type="protein sequence ID" value="CAE0748171.1"/>
    <property type="molecule type" value="Transcribed_RNA"/>
</dbReference>
<dbReference type="InterPro" id="IPR011990">
    <property type="entry name" value="TPR-like_helical_dom_sf"/>
</dbReference>
<dbReference type="AlphaFoldDB" id="A0A7S4AYM5"/>
<dbReference type="Gene3D" id="1.25.40.10">
    <property type="entry name" value="Tetratricopeptide repeat domain"/>
    <property type="match status" value="1"/>
</dbReference>
<gene>
    <name evidence="2" type="ORF">PCAR00345_LOCUS753</name>
</gene>
<feature type="compositionally biased region" description="Polar residues" evidence="1">
    <location>
        <begin position="21"/>
        <end position="63"/>
    </location>
</feature>
<feature type="region of interest" description="Disordered" evidence="1">
    <location>
        <begin position="1"/>
        <end position="65"/>
    </location>
</feature>
<reference evidence="2" key="1">
    <citation type="submission" date="2021-01" db="EMBL/GenBank/DDBJ databases">
        <authorList>
            <person name="Corre E."/>
            <person name="Pelletier E."/>
            <person name="Niang G."/>
            <person name="Scheremetjew M."/>
            <person name="Finn R."/>
            <person name="Kale V."/>
            <person name="Holt S."/>
            <person name="Cochrane G."/>
            <person name="Meng A."/>
            <person name="Brown T."/>
            <person name="Cohen L."/>
        </authorList>
    </citation>
    <scope>NUCLEOTIDE SEQUENCE</scope>
    <source>
        <strain evidence="2">CCMP645</strain>
    </source>
</reference>
<name>A0A7S4AYM5_CHRCT</name>
<proteinExistence type="predicted"/>
<dbReference type="SUPFAM" id="SSF48452">
    <property type="entry name" value="TPR-like"/>
    <property type="match status" value="1"/>
</dbReference>
<sequence length="1106" mass="121165">MPRVSRPETNDSAEAIRSMSIDRNPQQPDSAREPSQLQSQPQAHSQPLSQHSELHSRTQSQSHPHTHVELQAQVFEVLRVVNFEEAQLPSVAQISDARKLLPMRRSDDASGVESARELLSLARKVYNRCLDVQPKTLSVGAQLQCAHLRSLCLQALLAYGAFCSADDEDLSSCGTHWGRTACMFLSLDQLEQAARCLDAAEDILDGAKHDDDLNVIEARCMLKGWKAQVLWAHGEPSAAALQLDEARAILSLRGPDALMSTRLFVSANVALTLVHVGYVTAEESGDKDKEGARQLIRIIDTALAILGDLDHEQIAAARDSALRMKAHLCMLEEEFDAAAIALSQHSNPATDADDDAAVRILKAKLLLRTNQKAEACAQLLGWLRNNSELRFSSARTVLQLLVECQCMPAALEACGVLHERFVASSSEAMDTADTAFVEEFSELCELKYELLSESVPDSAAAAEHLETVIDGHCSGRMPVTTSALSSLGTRLWEAGCRSFEDGELHKAIEQFERCARFMEEAKDYAGHSRVLASLAHCYLLQNRPERAASRALLVLKSAAEDESAALARYGSGSGGGPGSHAVTEMHRPTIMARKVLVVTSIKQKDLEAAQAHVVGLLSSSKNDHILLAAICEEVKAMGQQYNGAVIMLCEQYLQALDEQQSSPKDRCKLAGTVRSLFLLRMCERNNAMADSASCDDDGKHKRALLKSLQLVAKRLTQEGIAQVCDDQAHLVWLANQAYNLATEGVEQSLGDTVSLQTTCELLQASIDITSVLPLEQKRALTMLISYLWMCKCHLRMAVSTSDAEETARPDKNPFLTKASNAVQAAFRIRQKFPSLAAAASTASAADATNTAPMSVDHAGAHATAESSGSATLHDEELDAHMALLNVEVALRRHDPNARSILLRAAETRGVTPRVLYRMSRLAKECSNPPLAREALELAFSTLVDAEPKDFENIGLVMRSLTYLLRSDDMVRKKQYRTMMQLLSSFASGNCPMQVDQLHWLHASSFNSGLTAFRERRLEDAEEWMSMSYFFTGLAPGLVECRNKMKELYQQLLSQLDPLSDPRAKSFEQRLSAQIFPSTGGPRLDSSEQSRHSRPLALSTGADTAAS</sequence>